<dbReference type="Pfam" id="PF21597">
    <property type="entry name" value="TetR_C_43"/>
    <property type="match status" value="1"/>
</dbReference>
<evidence type="ECO:0000313" key="2">
    <source>
        <dbReference type="EMBL" id="GES02605.1"/>
    </source>
</evidence>
<keyword evidence="3" id="KW-1185">Reference proteome</keyword>
<dbReference type="InterPro" id="IPR049445">
    <property type="entry name" value="TetR_SbtR-like_C"/>
</dbReference>
<reference evidence="2 3" key="1">
    <citation type="submission" date="2019-10" db="EMBL/GenBank/DDBJ databases">
        <title>Whole genome shotgun sequence of Acrocarpospora corrugata NBRC 13972.</title>
        <authorList>
            <person name="Ichikawa N."/>
            <person name="Kimura A."/>
            <person name="Kitahashi Y."/>
            <person name="Komaki H."/>
            <person name="Oguchi A."/>
        </authorList>
    </citation>
    <scope>NUCLEOTIDE SEQUENCE [LARGE SCALE GENOMIC DNA]</scope>
    <source>
        <strain evidence="2 3">NBRC 13972</strain>
    </source>
</reference>
<dbReference type="InterPro" id="IPR036271">
    <property type="entry name" value="Tet_transcr_reg_TetR-rel_C_sf"/>
</dbReference>
<sequence length="130" mass="13852">MCDAVPELLAKAPPIEALHTWMHRFIDYMTTKIGMADALRAVIASGGDPYAQSRSLLGDAVARLLDAAAAGDIRGDIEAADVLIGLSGISLAAGETSQRDQAGRLIDLMMDALRYRQGKLDRFSPDLPGL</sequence>
<accession>A0A5M3W0P5</accession>
<dbReference type="SUPFAM" id="SSF48498">
    <property type="entry name" value="Tetracyclin repressor-like, C-terminal domain"/>
    <property type="match status" value="1"/>
</dbReference>
<evidence type="ECO:0000259" key="1">
    <source>
        <dbReference type="Pfam" id="PF21597"/>
    </source>
</evidence>
<proteinExistence type="predicted"/>
<gene>
    <name evidence="2" type="ORF">Acor_46710</name>
</gene>
<organism evidence="2 3">
    <name type="scientific">Acrocarpospora corrugata</name>
    <dbReference type="NCBI Taxonomy" id="35763"/>
    <lineage>
        <taxon>Bacteria</taxon>
        <taxon>Bacillati</taxon>
        <taxon>Actinomycetota</taxon>
        <taxon>Actinomycetes</taxon>
        <taxon>Streptosporangiales</taxon>
        <taxon>Streptosporangiaceae</taxon>
        <taxon>Acrocarpospora</taxon>
    </lineage>
</organism>
<protein>
    <recommendedName>
        <fullName evidence="1">Transcriptional regulator SbtR-like C-terminal domain-containing protein</fullName>
    </recommendedName>
</protein>
<dbReference type="EMBL" id="BLAD01000060">
    <property type="protein sequence ID" value="GES02605.1"/>
    <property type="molecule type" value="Genomic_DNA"/>
</dbReference>
<evidence type="ECO:0000313" key="3">
    <source>
        <dbReference type="Proteomes" id="UP000334990"/>
    </source>
</evidence>
<dbReference type="Proteomes" id="UP000334990">
    <property type="component" value="Unassembled WGS sequence"/>
</dbReference>
<comment type="caution">
    <text evidence="2">The sequence shown here is derived from an EMBL/GenBank/DDBJ whole genome shotgun (WGS) entry which is preliminary data.</text>
</comment>
<feature type="domain" description="Transcriptional regulator SbtR-like C-terminal" evidence="1">
    <location>
        <begin position="14"/>
        <end position="114"/>
    </location>
</feature>
<dbReference type="Gene3D" id="1.10.357.10">
    <property type="entry name" value="Tetracycline Repressor, domain 2"/>
    <property type="match status" value="1"/>
</dbReference>
<name>A0A5M3W0P5_9ACTN</name>
<dbReference type="AlphaFoldDB" id="A0A5M3W0P5"/>